<dbReference type="EMBL" id="AP026563">
    <property type="protein sequence ID" value="BDP44647.1"/>
    <property type="molecule type" value="Genomic_DNA"/>
</dbReference>
<reference evidence="2" key="1">
    <citation type="submission" date="2022-07" db="EMBL/GenBank/DDBJ databases">
        <title>Complete Genome Sequence of the Radioresistant Bacterium Deinococcus aetherius ST0316, Isolated from the Air Dust collected in Lower Stratosphere above Japan.</title>
        <authorList>
            <person name="Satoh K."/>
            <person name="Hagiwara K."/>
            <person name="Katsumata K."/>
            <person name="Kubo A."/>
            <person name="Yokobori S."/>
            <person name="Yamagishi A."/>
            <person name="Oono Y."/>
            <person name="Narumi I."/>
        </authorList>
    </citation>
    <scope>NUCLEOTIDE SEQUENCE</scope>
    <source>
        <strain evidence="2">ST0316</strain>
        <plasmid evidence="2">pDAETH-3</plasmid>
    </source>
</reference>
<keyword evidence="3" id="KW-1185">Reference proteome</keyword>
<evidence type="ECO:0000313" key="3">
    <source>
        <dbReference type="Proteomes" id="UP001064971"/>
    </source>
</evidence>
<dbReference type="Pfam" id="PF13612">
    <property type="entry name" value="DDE_Tnp_1_3"/>
    <property type="match status" value="1"/>
</dbReference>
<organism evidence="2 3">
    <name type="scientific">Deinococcus aetherius</name>
    <dbReference type="NCBI Taxonomy" id="200252"/>
    <lineage>
        <taxon>Bacteria</taxon>
        <taxon>Thermotogati</taxon>
        <taxon>Deinococcota</taxon>
        <taxon>Deinococci</taxon>
        <taxon>Deinococcales</taxon>
        <taxon>Deinococcaceae</taxon>
        <taxon>Deinococcus</taxon>
    </lineage>
</organism>
<dbReference type="InterPro" id="IPR025668">
    <property type="entry name" value="Tnp_DDE_dom"/>
</dbReference>
<geneLocation type="plasmid" evidence="2 3">
    <name>pDAETH-3</name>
</geneLocation>
<evidence type="ECO:0000259" key="1">
    <source>
        <dbReference type="Pfam" id="PF13612"/>
    </source>
</evidence>
<protein>
    <recommendedName>
        <fullName evidence="1">Transposase DDE domain-containing protein</fullName>
    </recommendedName>
</protein>
<proteinExistence type="predicted"/>
<keyword evidence="2" id="KW-0614">Plasmid</keyword>
<name>A0ABM8ALC7_9DEIO</name>
<dbReference type="NCBIfam" id="NF033520">
    <property type="entry name" value="transpos_IS982"/>
    <property type="match status" value="1"/>
</dbReference>
<evidence type="ECO:0000313" key="2">
    <source>
        <dbReference type="EMBL" id="BDP44647.1"/>
    </source>
</evidence>
<sequence length="263" mass="29630">MGRPDLSLLSIPEALKRLTVWLAPQMPPKLIHPHEKISDAELVAVAVLQRVHKAVYFKGWWRLLKLNHCPHYPSEVQARVRLARLTPVIERVSVEVQALDFVAVDSEPLPVCTFKRAPRCKFKGARHGFSTSGPVYGFKLHAWSTLNGKIARYEIHPANEHDFTVGCVMNREWSAYSGPRQIGDKGYQSGTYLTPPKQGAKRPDPRWKEDYAAARKIIESVFSALVGAGLRWGQVKTLAALRLKVALIVLAYNLKFRNLLPLP</sequence>
<feature type="domain" description="Transposase DDE" evidence="1">
    <location>
        <begin position="102"/>
        <end position="191"/>
    </location>
</feature>
<gene>
    <name evidence="2" type="ORF">DAETH_46160</name>
</gene>
<dbReference type="RefSeq" id="WP_264778588.1">
    <property type="nucleotide sequence ID" value="NZ_AP026563.1"/>
</dbReference>
<accession>A0ABM8ALC7</accession>
<dbReference type="Proteomes" id="UP001064971">
    <property type="component" value="Plasmid pDAETH-3"/>
</dbReference>